<evidence type="ECO:0000256" key="4">
    <source>
        <dbReference type="ARBA" id="ARBA00022691"/>
    </source>
</evidence>
<dbReference type="PROSITE" id="PS51918">
    <property type="entry name" value="RADICAL_SAM"/>
    <property type="match status" value="1"/>
</dbReference>
<comment type="function">
    <text evidence="9">Catalyzes the radical-mediated insertion of two sulfur atoms into the C-6 and C-8 positions of the octanoyl moiety bound to the lipoyl domains of lipoate-dependent enzymes, thereby converting the octanoylated domains into lipoylated derivatives.</text>
</comment>
<keyword evidence="9" id="KW-0496">Mitochondrion</keyword>
<dbReference type="HAMAP" id="MF_00206">
    <property type="entry name" value="Lipoyl_synth"/>
    <property type="match status" value="1"/>
</dbReference>
<comment type="pathway">
    <text evidence="9">Protein modification; protein lipoylation via endogenous pathway; protein N(6)-(lipoyl)lysine from octanoyl-[acyl-carrier-protein]: step 2/2.</text>
</comment>
<proteinExistence type="inferred from homology"/>
<dbReference type="InterPro" id="IPR058240">
    <property type="entry name" value="rSAM_sf"/>
</dbReference>
<dbReference type="NCBIfam" id="NF009544">
    <property type="entry name" value="PRK12928.1"/>
    <property type="match status" value="1"/>
</dbReference>
<dbReference type="NCBIfam" id="TIGR00510">
    <property type="entry name" value="lipA"/>
    <property type="match status" value="1"/>
</dbReference>
<keyword evidence="3 9" id="KW-0808">Transferase</keyword>
<feature type="binding site" evidence="9">
    <location>
        <position position="156"/>
    </location>
    <ligand>
        <name>[4Fe-4S] cluster</name>
        <dbReference type="ChEBI" id="CHEBI:49883"/>
        <label>1</label>
    </ligand>
</feature>
<dbReference type="InterPro" id="IPR007197">
    <property type="entry name" value="rSAM"/>
</dbReference>
<feature type="binding site" evidence="9">
    <location>
        <position position="180"/>
    </location>
    <ligand>
        <name>[4Fe-4S] cluster</name>
        <dbReference type="ChEBI" id="CHEBI:49883"/>
        <label>2</label>
        <note>4Fe-4S-S-AdoMet</note>
    </ligand>
</feature>
<feature type="domain" description="Radical SAM core" evidence="10">
    <location>
        <begin position="159"/>
        <end position="380"/>
    </location>
</feature>
<evidence type="ECO:0000256" key="8">
    <source>
        <dbReference type="ARBA" id="ARBA00047326"/>
    </source>
</evidence>
<dbReference type="AlphaFoldDB" id="A0A3M6UTX3"/>
<sequence>MDFAELQLQSESSWERKSNHETSARKRLVITQFKMATINRVLALMPSNSRTFLKITPGVYASSCSCFLLRRTSSSLSADKKSLIAEGPSLGEFISGEVIPQENPYKRKKGQRLRLPPWLKREIPTGKNYHKLKETLRELNLSTVCEEAKCPNIGECWDGGESETATATIMILGDQCTRGCRFCSVKTNKKPPSPDPMEPANTAEAISRWGLDYIVITSVDRDDLPDGGAAHFSETVTEIKKRNPGILVECLTGDFRGDLKGVEAVVKSGLDVYAHNVETVDRLQLLVRDPRANYKQSLEVLRHVKRIEPRMVTKSSLMLGLGETDEEVLQALKDLREAKVDCVTLGQYMQPTRLHLKVTEYITPEKFKHWELVGNELGFAYTASGPLVRSSYRAGEFFLTNLLKTRKGNTDG</sequence>
<evidence type="ECO:0000256" key="3">
    <source>
        <dbReference type="ARBA" id="ARBA00022679"/>
    </source>
</evidence>
<keyword evidence="2 9" id="KW-0004">4Fe-4S</keyword>
<dbReference type="FunFam" id="3.20.20.70:FF:000036">
    <property type="entry name" value="Lipoyl synthase, mitochondrial"/>
    <property type="match status" value="1"/>
</dbReference>
<accession>A0A3M6UTX3</accession>
<protein>
    <recommendedName>
        <fullName evidence="9">Lipoyl synthase, mitochondrial</fullName>
        <ecNumber evidence="9">2.8.1.8</ecNumber>
    </recommendedName>
    <alternativeName>
        <fullName evidence="9">Lipoate synthase</fullName>
        <shortName evidence="9">LS</shortName>
        <shortName evidence="9">Lip-syn</shortName>
    </alternativeName>
    <alternativeName>
        <fullName evidence="9">Lipoic acid synthase</fullName>
    </alternativeName>
</protein>
<dbReference type="Pfam" id="PF04055">
    <property type="entry name" value="Radical_SAM"/>
    <property type="match status" value="1"/>
</dbReference>
<dbReference type="SMR" id="A0A3M6UTX3"/>
<evidence type="ECO:0000256" key="5">
    <source>
        <dbReference type="ARBA" id="ARBA00022723"/>
    </source>
</evidence>
<reference evidence="11 12" key="1">
    <citation type="journal article" date="2018" name="Sci. Rep.">
        <title>Comparative analysis of the Pocillopora damicornis genome highlights role of immune system in coral evolution.</title>
        <authorList>
            <person name="Cunning R."/>
            <person name="Bay R.A."/>
            <person name="Gillette P."/>
            <person name="Baker A.C."/>
            <person name="Traylor-Knowles N."/>
        </authorList>
    </citation>
    <scope>NUCLEOTIDE SEQUENCE [LARGE SCALE GENOMIC DNA]</scope>
    <source>
        <strain evidence="11">RSMAS</strain>
        <tissue evidence="11">Whole animal</tissue>
    </source>
</reference>
<comment type="cofactor">
    <cofactor evidence="9">
        <name>[4Fe-4S] cluster</name>
        <dbReference type="ChEBI" id="CHEBI:49883"/>
    </cofactor>
    <text evidence="9">Binds 2 [4Fe-4S] clusters per subunit. One cluster is coordinated with 3 cysteines and an exchangeable S-adenosyl-L-methionine.</text>
</comment>
<evidence type="ECO:0000256" key="6">
    <source>
        <dbReference type="ARBA" id="ARBA00023004"/>
    </source>
</evidence>
<comment type="subcellular location">
    <subcellularLocation>
        <location evidence="1 9">Mitochondrion</location>
    </subcellularLocation>
</comment>
<dbReference type="STRING" id="46731.A0A3M6UTX3"/>
<dbReference type="GO" id="GO:0051539">
    <property type="term" value="F:4 iron, 4 sulfur cluster binding"/>
    <property type="evidence" value="ECO:0007669"/>
    <property type="project" value="UniProtKB-UniRule"/>
</dbReference>
<dbReference type="Pfam" id="PF16881">
    <property type="entry name" value="LIAS_N"/>
    <property type="match status" value="1"/>
</dbReference>
<dbReference type="SMART" id="SM00729">
    <property type="entry name" value="Elp3"/>
    <property type="match status" value="1"/>
</dbReference>
<dbReference type="SFLD" id="SFLDS00029">
    <property type="entry name" value="Radical_SAM"/>
    <property type="match status" value="1"/>
</dbReference>
<dbReference type="InterPro" id="IPR031691">
    <property type="entry name" value="LIAS_N"/>
</dbReference>
<name>A0A3M6UTX3_POCDA</name>
<dbReference type="OrthoDB" id="3231at2759"/>
<feature type="binding site" evidence="9">
    <location>
        <position position="391"/>
    </location>
    <ligand>
        <name>[4Fe-4S] cluster</name>
        <dbReference type="ChEBI" id="CHEBI:49883"/>
        <label>1</label>
    </ligand>
</feature>
<dbReference type="CDD" id="cd01335">
    <property type="entry name" value="Radical_SAM"/>
    <property type="match status" value="1"/>
</dbReference>
<evidence type="ECO:0000259" key="10">
    <source>
        <dbReference type="PROSITE" id="PS51918"/>
    </source>
</evidence>
<dbReference type="GO" id="GO:0005739">
    <property type="term" value="C:mitochondrion"/>
    <property type="evidence" value="ECO:0007669"/>
    <property type="project" value="UniProtKB-SubCell"/>
</dbReference>
<dbReference type="EMBL" id="RCHS01000744">
    <property type="protein sequence ID" value="RMX57126.1"/>
    <property type="molecule type" value="Genomic_DNA"/>
</dbReference>
<dbReference type="Gene3D" id="3.20.20.70">
    <property type="entry name" value="Aldolase class I"/>
    <property type="match status" value="1"/>
</dbReference>
<keyword evidence="7 9" id="KW-0411">Iron-sulfur</keyword>
<gene>
    <name evidence="11" type="ORF">pdam_00008253</name>
</gene>
<evidence type="ECO:0000256" key="2">
    <source>
        <dbReference type="ARBA" id="ARBA00022485"/>
    </source>
</evidence>
<evidence type="ECO:0000256" key="1">
    <source>
        <dbReference type="ARBA" id="ARBA00004173"/>
    </source>
</evidence>
<dbReference type="GO" id="GO:0016992">
    <property type="term" value="F:lipoate synthase activity"/>
    <property type="evidence" value="ECO:0007669"/>
    <property type="project" value="UniProtKB-UniRule"/>
</dbReference>
<dbReference type="SFLD" id="SFLDG01058">
    <property type="entry name" value="lipoyl_synthase_like"/>
    <property type="match status" value="1"/>
</dbReference>
<dbReference type="NCBIfam" id="NF004019">
    <property type="entry name" value="PRK05481.1"/>
    <property type="match status" value="1"/>
</dbReference>
<evidence type="ECO:0000313" key="11">
    <source>
        <dbReference type="EMBL" id="RMX57126.1"/>
    </source>
</evidence>
<evidence type="ECO:0000313" key="12">
    <source>
        <dbReference type="Proteomes" id="UP000275408"/>
    </source>
</evidence>
<dbReference type="PANTHER" id="PTHR10949:SF0">
    <property type="entry name" value="LIPOYL SYNTHASE, MITOCHONDRIAL"/>
    <property type="match status" value="1"/>
</dbReference>
<comment type="similarity">
    <text evidence="9">Belongs to the radical SAM superfamily. Lipoyl synthase family.</text>
</comment>
<keyword evidence="5 9" id="KW-0479">Metal-binding</keyword>
<evidence type="ECO:0000256" key="9">
    <source>
        <dbReference type="HAMAP-Rule" id="MF_03123"/>
    </source>
</evidence>
<evidence type="ECO:0000256" key="7">
    <source>
        <dbReference type="ARBA" id="ARBA00023014"/>
    </source>
</evidence>
<feature type="binding site" evidence="9">
    <location>
        <position position="176"/>
    </location>
    <ligand>
        <name>[4Fe-4S] cluster</name>
        <dbReference type="ChEBI" id="CHEBI:49883"/>
        <label>2</label>
        <note>4Fe-4S-S-AdoMet</note>
    </ligand>
</feature>
<keyword evidence="12" id="KW-1185">Reference proteome</keyword>
<dbReference type="InterPro" id="IPR006638">
    <property type="entry name" value="Elp3/MiaA/NifB-like_rSAM"/>
</dbReference>
<feature type="binding site" evidence="9">
    <location>
        <position position="150"/>
    </location>
    <ligand>
        <name>[4Fe-4S] cluster</name>
        <dbReference type="ChEBI" id="CHEBI:49883"/>
        <label>1</label>
    </ligand>
</feature>
<dbReference type="Proteomes" id="UP000275408">
    <property type="component" value="Unassembled WGS sequence"/>
</dbReference>
<keyword evidence="4 9" id="KW-0949">S-adenosyl-L-methionine</keyword>
<dbReference type="PANTHER" id="PTHR10949">
    <property type="entry name" value="LIPOYL SYNTHASE"/>
    <property type="match status" value="1"/>
</dbReference>
<dbReference type="InterPro" id="IPR003698">
    <property type="entry name" value="Lipoyl_synth"/>
</dbReference>
<comment type="caution">
    <text evidence="11">The sequence shown here is derived from an EMBL/GenBank/DDBJ whole genome shotgun (WGS) entry which is preliminary data.</text>
</comment>
<feature type="binding site" evidence="9">
    <location>
        <position position="183"/>
    </location>
    <ligand>
        <name>[4Fe-4S] cluster</name>
        <dbReference type="ChEBI" id="CHEBI:49883"/>
        <label>2</label>
        <note>4Fe-4S-S-AdoMet</note>
    </ligand>
</feature>
<dbReference type="InterPro" id="IPR013785">
    <property type="entry name" value="Aldolase_TIM"/>
</dbReference>
<dbReference type="EC" id="2.8.1.8" evidence="9"/>
<dbReference type="SUPFAM" id="SSF102114">
    <property type="entry name" value="Radical SAM enzymes"/>
    <property type="match status" value="1"/>
</dbReference>
<dbReference type="UniPathway" id="UPA00538">
    <property type="reaction ID" value="UER00593"/>
</dbReference>
<dbReference type="GO" id="GO:0009249">
    <property type="term" value="P:protein lipoylation"/>
    <property type="evidence" value="ECO:0007669"/>
    <property type="project" value="UniProtKB-UniRule"/>
</dbReference>
<keyword evidence="6 9" id="KW-0408">Iron</keyword>
<organism evidence="11 12">
    <name type="scientific">Pocillopora damicornis</name>
    <name type="common">Cauliflower coral</name>
    <name type="synonym">Millepora damicornis</name>
    <dbReference type="NCBI Taxonomy" id="46731"/>
    <lineage>
        <taxon>Eukaryota</taxon>
        <taxon>Metazoa</taxon>
        <taxon>Cnidaria</taxon>
        <taxon>Anthozoa</taxon>
        <taxon>Hexacorallia</taxon>
        <taxon>Scleractinia</taxon>
        <taxon>Astrocoeniina</taxon>
        <taxon>Pocilloporidae</taxon>
        <taxon>Pocillopora</taxon>
    </lineage>
</organism>
<feature type="binding site" evidence="9">
    <location>
        <position position="145"/>
    </location>
    <ligand>
        <name>[4Fe-4S] cluster</name>
        <dbReference type="ChEBI" id="CHEBI:49883"/>
        <label>1</label>
    </ligand>
</feature>
<comment type="catalytic activity">
    <reaction evidence="8 9">
        <text>[[Fe-S] cluster scaffold protein carrying a second [4Fe-4S](2+) cluster] + N(6)-octanoyl-L-lysyl-[protein] + 2 oxidized [2Fe-2S]-[ferredoxin] + 2 S-adenosyl-L-methionine + 4 H(+) = [[Fe-S] cluster scaffold protein] + N(6)-[(R)-dihydrolipoyl]-L-lysyl-[protein] + 4 Fe(3+) + 2 hydrogen sulfide + 2 5'-deoxyadenosine + 2 L-methionine + 2 reduced [2Fe-2S]-[ferredoxin]</text>
        <dbReference type="Rhea" id="RHEA:16585"/>
        <dbReference type="Rhea" id="RHEA-COMP:9928"/>
        <dbReference type="Rhea" id="RHEA-COMP:10000"/>
        <dbReference type="Rhea" id="RHEA-COMP:10001"/>
        <dbReference type="Rhea" id="RHEA-COMP:10475"/>
        <dbReference type="Rhea" id="RHEA-COMP:14568"/>
        <dbReference type="Rhea" id="RHEA-COMP:14569"/>
        <dbReference type="ChEBI" id="CHEBI:15378"/>
        <dbReference type="ChEBI" id="CHEBI:17319"/>
        <dbReference type="ChEBI" id="CHEBI:29034"/>
        <dbReference type="ChEBI" id="CHEBI:29919"/>
        <dbReference type="ChEBI" id="CHEBI:33722"/>
        <dbReference type="ChEBI" id="CHEBI:33737"/>
        <dbReference type="ChEBI" id="CHEBI:33738"/>
        <dbReference type="ChEBI" id="CHEBI:57844"/>
        <dbReference type="ChEBI" id="CHEBI:59789"/>
        <dbReference type="ChEBI" id="CHEBI:78809"/>
        <dbReference type="ChEBI" id="CHEBI:83100"/>
        <dbReference type="EC" id="2.8.1.8"/>
    </reaction>
</comment>
<dbReference type="SFLD" id="SFLDF00271">
    <property type="entry name" value="lipoyl_synthase"/>
    <property type="match status" value="1"/>
</dbReference>
<dbReference type="GO" id="GO:0046872">
    <property type="term" value="F:metal ion binding"/>
    <property type="evidence" value="ECO:0007669"/>
    <property type="project" value="UniProtKB-KW"/>
</dbReference>